<reference evidence="3 4" key="1">
    <citation type="journal article" date="2011" name="Science">
        <title>The Selaginella genome identifies genetic changes associated with the evolution of vascular plants.</title>
        <authorList>
            <person name="Banks J.A."/>
            <person name="Nishiyama T."/>
            <person name="Hasebe M."/>
            <person name="Bowman J.L."/>
            <person name="Gribskov M."/>
            <person name="dePamphilis C."/>
            <person name="Albert V.A."/>
            <person name="Aono N."/>
            <person name="Aoyama T."/>
            <person name="Ambrose B.A."/>
            <person name="Ashton N.W."/>
            <person name="Axtell M.J."/>
            <person name="Barker E."/>
            <person name="Barker M.S."/>
            <person name="Bennetzen J.L."/>
            <person name="Bonawitz N.D."/>
            <person name="Chapple C."/>
            <person name="Cheng C."/>
            <person name="Correa L.G."/>
            <person name="Dacre M."/>
            <person name="DeBarry J."/>
            <person name="Dreyer I."/>
            <person name="Elias M."/>
            <person name="Engstrom E.M."/>
            <person name="Estelle M."/>
            <person name="Feng L."/>
            <person name="Finet C."/>
            <person name="Floyd S.K."/>
            <person name="Frommer W.B."/>
            <person name="Fujita T."/>
            <person name="Gramzow L."/>
            <person name="Gutensohn M."/>
            <person name="Harholt J."/>
            <person name="Hattori M."/>
            <person name="Heyl A."/>
            <person name="Hirai T."/>
            <person name="Hiwatashi Y."/>
            <person name="Ishikawa M."/>
            <person name="Iwata M."/>
            <person name="Karol K.G."/>
            <person name="Koehler B."/>
            <person name="Kolukisaoglu U."/>
            <person name="Kubo M."/>
            <person name="Kurata T."/>
            <person name="Lalonde S."/>
            <person name="Li K."/>
            <person name="Li Y."/>
            <person name="Litt A."/>
            <person name="Lyons E."/>
            <person name="Manning G."/>
            <person name="Maruyama T."/>
            <person name="Michael T.P."/>
            <person name="Mikami K."/>
            <person name="Miyazaki S."/>
            <person name="Morinaga S."/>
            <person name="Murata T."/>
            <person name="Mueller-Roeber B."/>
            <person name="Nelson D.R."/>
            <person name="Obara M."/>
            <person name="Oguri Y."/>
            <person name="Olmstead R.G."/>
            <person name="Onodera N."/>
            <person name="Petersen B.L."/>
            <person name="Pils B."/>
            <person name="Prigge M."/>
            <person name="Rensing S.A."/>
            <person name="Riano-Pachon D.M."/>
            <person name="Roberts A.W."/>
            <person name="Sato Y."/>
            <person name="Scheller H.V."/>
            <person name="Schulz B."/>
            <person name="Schulz C."/>
            <person name="Shakirov E.V."/>
            <person name="Shibagaki N."/>
            <person name="Shinohara N."/>
            <person name="Shippen D.E."/>
            <person name="Soerensen I."/>
            <person name="Sotooka R."/>
            <person name="Sugimoto N."/>
            <person name="Sugita M."/>
            <person name="Sumikawa N."/>
            <person name="Tanurdzic M."/>
            <person name="Theissen G."/>
            <person name="Ulvskov P."/>
            <person name="Wakazuki S."/>
            <person name="Weng J.K."/>
            <person name="Willats W.W."/>
            <person name="Wipf D."/>
            <person name="Wolf P.G."/>
            <person name="Yang L."/>
            <person name="Zimmer A.D."/>
            <person name="Zhu Q."/>
            <person name="Mitros T."/>
            <person name="Hellsten U."/>
            <person name="Loque D."/>
            <person name="Otillar R."/>
            <person name="Salamov A."/>
            <person name="Schmutz J."/>
            <person name="Shapiro H."/>
            <person name="Lindquist E."/>
            <person name="Lucas S."/>
            <person name="Rokhsar D."/>
            <person name="Grigoriev I.V."/>
        </authorList>
    </citation>
    <scope>NUCLEOTIDE SEQUENCE [LARGE SCALE GENOMIC DNA]</scope>
</reference>
<dbReference type="STRING" id="88036.D8R0W9"/>
<dbReference type="InterPro" id="IPR011990">
    <property type="entry name" value="TPR-like_helical_dom_sf"/>
</dbReference>
<dbReference type="OrthoDB" id="1872379at2759"/>
<dbReference type="Gene3D" id="1.25.10.10">
    <property type="entry name" value="Leucine-rich Repeat Variant"/>
    <property type="match status" value="1"/>
</dbReference>
<dbReference type="InterPro" id="IPR011989">
    <property type="entry name" value="ARM-like"/>
</dbReference>
<evidence type="ECO:0000259" key="2">
    <source>
        <dbReference type="Pfam" id="PF26524"/>
    </source>
</evidence>
<dbReference type="InParanoid" id="D8R0W9"/>
<name>D8R0W9_SELML</name>
<feature type="domain" description="ARM repeat N-terminal plant" evidence="2">
    <location>
        <begin position="6"/>
        <end position="243"/>
    </location>
</feature>
<gene>
    <name evidence="3" type="ORF">SELMODRAFT_82849</name>
</gene>
<dbReference type="eggNOG" id="ENOG502QUM5">
    <property type="taxonomic scope" value="Eukaryota"/>
</dbReference>
<accession>D8R0W9</accession>
<dbReference type="Gramene" id="EFJ34159">
    <property type="protein sequence ID" value="EFJ34159"/>
    <property type="gene ID" value="SELMODRAFT_82849"/>
</dbReference>
<dbReference type="PANTHER" id="PTHR46578:SF2">
    <property type="entry name" value="ARM-REPEAT_TETRATRICOPEPTIDE REPEAT (TPR)-LIKE PROTEIN"/>
    <property type="match status" value="1"/>
</dbReference>
<dbReference type="InterPro" id="IPR016024">
    <property type="entry name" value="ARM-type_fold"/>
</dbReference>
<dbReference type="HOGENOM" id="CLU_032264_0_0_1"/>
<proteinExistence type="predicted"/>
<dbReference type="AlphaFoldDB" id="D8R0W9"/>
<dbReference type="SUPFAM" id="SSF48452">
    <property type="entry name" value="TPR-like"/>
    <property type="match status" value="1"/>
</dbReference>
<organism evidence="4">
    <name type="scientific">Selaginella moellendorffii</name>
    <name type="common">Spikemoss</name>
    <dbReference type="NCBI Taxonomy" id="88036"/>
    <lineage>
        <taxon>Eukaryota</taxon>
        <taxon>Viridiplantae</taxon>
        <taxon>Streptophyta</taxon>
        <taxon>Embryophyta</taxon>
        <taxon>Tracheophyta</taxon>
        <taxon>Lycopodiopsida</taxon>
        <taxon>Selaginellales</taxon>
        <taxon>Selaginellaceae</taxon>
        <taxon>Selaginella</taxon>
    </lineage>
</organism>
<feature type="compositionally biased region" description="Acidic residues" evidence="1">
    <location>
        <begin position="561"/>
        <end position="570"/>
    </location>
</feature>
<evidence type="ECO:0000256" key="1">
    <source>
        <dbReference type="SAM" id="MobiDB-lite"/>
    </source>
</evidence>
<dbReference type="InterPro" id="IPR058868">
    <property type="entry name" value="ARM_7"/>
</dbReference>
<dbReference type="EMBL" id="GL377570">
    <property type="protein sequence ID" value="EFJ34159.1"/>
    <property type="molecule type" value="Genomic_DNA"/>
</dbReference>
<dbReference type="Gene3D" id="1.25.40.10">
    <property type="entry name" value="Tetratricopeptide repeat domain"/>
    <property type="match status" value="1"/>
</dbReference>
<evidence type="ECO:0000313" key="4">
    <source>
        <dbReference type="Proteomes" id="UP000001514"/>
    </source>
</evidence>
<protein>
    <recommendedName>
        <fullName evidence="2">ARM repeat N-terminal plant domain-containing protein</fullName>
    </recommendedName>
</protein>
<dbReference type="Pfam" id="PF26524">
    <property type="entry name" value="ARM_7"/>
    <property type="match status" value="1"/>
</dbReference>
<dbReference type="Proteomes" id="UP000001514">
    <property type="component" value="Unassembled WGS sequence"/>
</dbReference>
<feature type="region of interest" description="Disordered" evidence="1">
    <location>
        <begin position="551"/>
        <end position="570"/>
    </location>
</feature>
<dbReference type="KEGG" id="smo:SELMODRAFT_82849"/>
<evidence type="ECO:0000313" key="3">
    <source>
        <dbReference type="EMBL" id="EFJ34159.1"/>
    </source>
</evidence>
<keyword evidence="4" id="KW-1185">Reference proteome</keyword>
<sequence>MDACKECPYPGCLFCLMKENVAPSKRRSSIAQLFKQLPERDEPGQVMAISGLWNAALLRPTDGEFIELGIFECMAALIFKGIRDRKWLASDQNIFIPYYAAHIIGSYTMIVEEFAIRAVQAKVIPALLELLKGKLTWVEQRVALRALGHLATYESTFSYILDRREILDVAMKLAADALDIVYTQFYRFVDRRLEYHQDLLTRGLGGVEMESRKAEEWASQLQCWSLQLINCFAFREEYLAVVCGNKEFLCKLLGMWGGLVNESSPAGIGLLRSICRESSGRVAVADCPGVVNGLCNVARSSDDWQYMAVDCLVWLVQDVASRDKVLDQAACALVDLTELSTMSGDQKKLGDLIATTLLRNPAEQSQASETRLALNEVAAAQQRMKLERNEDKDDLRIRKAAAMLLRLEGNARFASGDIHGAACKYTEALELCPLKARKQRASIYSNRAQCHLLSQNNQAAISDSTRALCLQKTHRDSLWRRAQAYEMEGLPKESLLDGIMYMIECSQKKNRKSNVPDYIEALIKKQMRATWLFKEASQKWGAIEYRYQNWNDNQSSSHDESEWETASDDS</sequence>
<dbReference type="SUPFAM" id="SSF48371">
    <property type="entry name" value="ARM repeat"/>
    <property type="match status" value="1"/>
</dbReference>
<dbReference type="PANTHER" id="PTHR46578">
    <property type="entry name" value="ARM-REPEAT/TETRATRICOPEPTIDE REPEAT (TPR)-LIKE PROTEIN"/>
    <property type="match status" value="1"/>
</dbReference>